<protein>
    <submittedName>
        <fullName evidence="3">Uncharacterized protein</fullName>
    </submittedName>
</protein>
<name>A0A9X1F3N0_9SPHN</name>
<accession>A0A9X1F3N0</accession>
<proteinExistence type="predicted"/>
<keyword evidence="2" id="KW-0732">Signal</keyword>
<feature type="signal peptide" evidence="2">
    <location>
        <begin position="1"/>
        <end position="23"/>
    </location>
</feature>
<dbReference type="Proteomes" id="UP001138681">
    <property type="component" value="Unassembled WGS sequence"/>
</dbReference>
<dbReference type="RefSeq" id="WP_218404893.1">
    <property type="nucleotide sequence ID" value="NZ_JAGSPC010000001.1"/>
</dbReference>
<feature type="region of interest" description="Disordered" evidence="1">
    <location>
        <begin position="24"/>
        <end position="55"/>
    </location>
</feature>
<dbReference type="PROSITE" id="PS51257">
    <property type="entry name" value="PROKAR_LIPOPROTEIN"/>
    <property type="match status" value="1"/>
</dbReference>
<dbReference type="AlphaFoldDB" id="A0A9X1F3N0"/>
<comment type="caution">
    <text evidence="3">The sequence shown here is derived from an EMBL/GenBank/DDBJ whole genome shotgun (WGS) entry which is preliminary data.</text>
</comment>
<evidence type="ECO:0000313" key="3">
    <source>
        <dbReference type="EMBL" id="MBV7259696.1"/>
    </source>
</evidence>
<feature type="chain" id="PRO_5040883371" evidence="2">
    <location>
        <begin position="24"/>
        <end position="166"/>
    </location>
</feature>
<evidence type="ECO:0000256" key="1">
    <source>
        <dbReference type="SAM" id="MobiDB-lite"/>
    </source>
</evidence>
<gene>
    <name evidence="3" type="ORF">KCG46_08950</name>
</gene>
<keyword evidence="4" id="KW-1185">Reference proteome</keyword>
<evidence type="ECO:0000256" key="2">
    <source>
        <dbReference type="SAM" id="SignalP"/>
    </source>
</evidence>
<reference evidence="3" key="1">
    <citation type="submission" date="2021-04" db="EMBL/GenBank/DDBJ databases">
        <authorList>
            <person name="Pira H."/>
            <person name="Risdian C."/>
            <person name="Wink J."/>
        </authorList>
    </citation>
    <scope>NUCLEOTIDE SEQUENCE</scope>
    <source>
        <strain evidence="3">WH158</strain>
    </source>
</reference>
<evidence type="ECO:0000313" key="4">
    <source>
        <dbReference type="Proteomes" id="UP001138681"/>
    </source>
</evidence>
<organism evidence="3 4">
    <name type="scientific">Erythrobacter crassostreae</name>
    <dbReference type="NCBI Taxonomy" id="2828328"/>
    <lineage>
        <taxon>Bacteria</taxon>
        <taxon>Pseudomonadati</taxon>
        <taxon>Pseudomonadota</taxon>
        <taxon>Alphaproteobacteria</taxon>
        <taxon>Sphingomonadales</taxon>
        <taxon>Erythrobacteraceae</taxon>
        <taxon>Erythrobacter/Porphyrobacter group</taxon>
        <taxon>Erythrobacter</taxon>
    </lineage>
</organism>
<sequence length="166" mass="18030">MKYYSKTGIALSVATLMMTAACSNEPQAEAPADSKPVAAPPLAQSNQIEPKADIAPEAVTASKTEISSQKDIKQGDKPACLIEFAYEGYDPETLIWEGEKCANVKASLLDPKALRSLGKWKRLDEFAKSHVENLPDDKVLYVEGEFTASVYPVGTTRQSYEVTVAD</sequence>
<dbReference type="EMBL" id="JAGSPC010000001">
    <property type="protein sequence ID" value="MBV7259696.1"/>
    <property type="molecule type" value="Genomic_DNA"/>
</dbReference>